<gene>
    <name evidence="2" type="ORF">GCM10023214_15800</name>
</gene>
<proteinExistence type="predicted"/>
<evidence type="ECO:0000313" key="3">
    <source>
        <dbReference type="Proteomes" id="UP001500192"/>
    </source>
</evidence>
<reference evidence="3" key="1">
    <citation type="journal article" date="2019" name="Int. J. Syst. Evol. Microbiol.">
        <title>The Global Catalogue of Microorganisms (GCM) 10K type strain sequencing project: providing services to taxonomists for standard genome sequencing and annotation.</title>
        <authorList>
            <consortium name="The Broad Institute Genomics Platform"/>
            <consortium name="The Broad Institute Genome Sequencing Center for Infectious Disease"/>
            <person name="Wu L."/>
            <person name="Ma J."/>
        </authorList>
    </citation>
    <scope>NUCLEOTIDE SEQUENCE [LARGE SCALE GENOMIC DNA]</scope>
    <source>
        <strain evidence="3">JCM 18054</strain>
    </source>
</reference>
<dbReference type="RefSeq" id="WP_346053141.1">
    <property type="nucleotide sequence ID" value="NZ_BAABIB010000043.1"/>
</dbReference>
<dbReference type="EMBL" id="BAABIB010000043">
    <property type="protein sequence ID" value="GAA5156992.1"/>
    <property type="molecule type" value="Genomic_DNA"/>
</dbReference>
<feature type="region of interest" description="Disordered" evidence="1">
    <location>
        <begin position="1"/>
        <end position="47"/>
    </location>
</feature>
<organism evidence="2 3">
    <name type="scientific">Amycolatopsis dongchuanensis</name>
    <dbReference type="NCBI Taxonomy" id="1070866"/>
    <lineage>
        <taxon>Bacteria</taxon>
        <taxon>Bacillati</taxon>
        <taxon>Actinomycetota</taxon>
        <taxon>Actinomycetes</taxon>
        <taxon>Pseudonocardiales</taxon>
        <taxon>Pseudonocardiaceae</taxon>
        <taxon>Amycolatopsis</taxon>
    </lineage>
</organism>
<accession>A0ABP9Q5F2</accession>
<dbReference type="Proteomes" id="UP001500192">
    <property type="component" value="Unassembled WGS sequence"/>
</dbReference>
<feature type="region of interest" description="Disordered" evidence="1">
    <location>
        <begin position="124"/>
        <end position="145"/>
    </location>
</feature>
<sequence length="158" mass="16543">MSETPTDQTSTETPTEAPESLSEASSLSESVETPETGNKAAREAARYRTQLRETEAALAAARAQVEAFQSAEVHRLAGERLAEPGDLLSLSGKTLADFLAEDGTVNADSVRSTVAELLAARPGLRKSDPAVDPSQGLGANGPSHAASWADLFKQSNGY</sequence>
<name>A0ABP9Q5F2_9PSEU</name>
<keyword evidence="3" id="KW-1185">Reference proteome</keyword>
<feature type="compositionally biased region" description="Low complexity" evidence="1">
    <location>
        <begin position="1"/>
        <end position="33"/>
    </location>
</feature>
<comment type="caution">
    <text evidence="2">The sequence shown here is derived from an EMBL/GenBank/DDBJ whole genome shotgun (WGS) entry which is preliminary data.</text>
</comment>
<protein>
    <recommendedName>
        <fullName evidence="4">Scaffolding protein</fullName>
    </recommendedName>
</protein>
<evidence type="ECO:0008006" key="4">
    <source>
        <dbReference type="Google" id="ProtNLM"/>
    </source>
</evidence>
<evidence type="ECO:0000313" key="2">
    <source>
        <dbReference type="EMBL" id="GAA5156992.1"/>
    </source>
</evidence>
<evidence type="ECO:0000256" key="1">
    <source>
        <dbReference type="SAM" id="MobiDB-lite"/>
    </source>
</evidence>